<keyword evidence="3" id="KW-0998">Cell outer membrane</keyword>
<feature type="chain" id="PRO_5007857640" description="OmpA-like domain-containing protein" evidence="5">
    <location>
        <begin position="22"/>
        <end position="217"/>
    </location>
</feature>
<dbReference type="InterPro" id="IPR006690">
    <property type="entry name" value="OMPA-like_CS"/>
</dbReference>
<dbReference type="OrthoDB" id="9782229at2"/>
<evidence type="ECO:0000313" key="8">
    <source>
        <dbReference type="Proteomes" id="UP000076625"/>
    </source>
</evidence>
<dbReference type="PRINTS" id="PR01021">
    <property type="entry name" value="OMPADOMAIN"/>
</dbReference>
<comment type="caution">
    <text evidence="7">The sequence shown here is derived from an EMBL/GenBank/DDBJ whole genome shotgun (WGS) entry which is preliminary data.</text>
</comment>
<keyword evidence="8" id="KW-1185">Reference proteome</keyword>
<dbReference type="PROSITE" id="PS01068">
    <property type="entry name" value="OMPA_1"/>
    <property type="match status" value="1"/>
</dbReference>
<feature type="signal peptide" evidence="5">
    <location>
        <begin position="1"/>
        <end position="21"/>
    </location>
</feature>
<dbReference type="Gene3D" id="3.30.1330.60">
    <property type="entry name" value="OmpA-like domain"/>
    <property type="match status" value="1"/>
</dbReference>
<evidence type="ECO:0000256" key="4">
    <source>
        <dbReference type="PROSITE-ProRule" id="PRU00473"/>
    </source>
</evidence>
<dbReference type="InterPro" id="IPR050330">
    <property type="entry name" value="Bact_OuterMem_StrucFunc"/>
</dbReference>
<evidence type="ECO:0000256" key="1">
    <source>
        <dbReference type="ARBA" id="ARBA00004442"/>
    </source>
</evidence>
<dbReference type="InterPro" id="IPR006665">
    <property type="entry name" value="OmpA-like"/>
</dbReference>
<evidence type="ECO:0000259" key="6">
    <source>
        <dbReference type="PROSITE" id="PS51123"/>
    </source>
</evidence>
<dbReference type="PANTHER" id="PTHR30329:SF21">
    <property type="entry name" value="LIPOPROTEIN YIAD-RELATED"/>
    <property type="match status" value="1"/>
</dbReference>
<dbReference type="CDD" id="cd07185">
    <property type="entry name" value="OmpA_C-like"/>
    <property type="match status" value="1"/>
</dbReference>
<evidence type="ECO:0000313" key="7">
    <source>
        <dbReference type="EMBL" id="KZE31809.1"/>
    </source>
</evidence>
<feature type="domain" description="OmpA-like" evidence="6">
    <location>
        <begin position="100"/>
        <end position="217"/>
    </location>
</feature>
<comment type="subcellular location">
    <subcellularLocation>
        <location evidence="1">Cell outer membrane</location>
    </subcellularLocation>
</comment>
<dbReference type="EMBL" id="LQQU01000023">
    <property type="protein sequence ID" value="KZE31809.1"/>
    <property type="molecule type" value="Genomic_DNA"/>
</dbReference>
<dbReference type="AlphaFoldDB" id="A0A165F7I6"/>
<sequence length="217" mass="22513">MAQRFKFATVAALAAALAASACTTNPQTGQQEMSKTAMYGLGAAATCGIVGALTHGGKGARNAALGCGVVGAGVGAYMDHQEKLLREKLAGSQVQVSRDGDQIKLVMPDNITFALNSAELRPDVRKTLDDVGRVLAQYTDTSITVAGHTDSTGTLQLNQALSERRAASVGNYLQGQGVAAARIRTVGFGPNQPVASNTTAEGRAKNRRVEINITPKT</sequence>
<reference evidence="8" key="1">
    <citation type="submission" date="2016-01" db="EMBL/GenBank/DDBJ databases">
        <title>Draft genome of Chromobacterium sp. F49.</title>
        <authorList>
            <person name="Hong K.W."/>
        </authorList>
    </citation>
    <scope>NUCLEOTIDE SEQUENCE [LARGE SCALE GENOMIC DNA]</scope>
    <source>
        <strain evidence="8">CN10</strain>
    </source>
</reference>
<dbReference type="InterPro" id="IPR006664">
    <property type="entry name" value="OMP_bac"/>
</dbReference>
<dbReference type="Proteomes" id="UP000076625">
    <property type="component" value="Unassembled WGS sequence"/>
</dbReference>
<name>A0A165F7I6_9NEIS</name>
<gene>
    <name evidence="7" type="ORF">AVW16_01090</name>
</gene>
<evidence type="ECO:0000256" key="3">
    <source>
        <dbReference type="ARBA" id="ARBA00023237"/>
    </source>
</evidence>
<dbReference type="PROSITE" id="PS51123">
    <property type="entry name" value="OMPA_2"/>
    <property type="match status" value="1"/>
</dbReference>
<dbReference type="PROSITE" id="PS51257">
    <property type="entry name" value="PROKAR_LIPOPROTEIN"/>
    <property type="match status" value="1"/>
</dbReference>
<dbReference type="GO" id="GO:0009279">
    <property type="term" value="C:cell outer membrane"/>
    <property type="evidence" value="ECO:0007669"/>
    <property type="project" value="UniProtKB-SubCell"/>
</dbReference>
<evidence type="ECO:0000256" key="2">
    <source>
        <dbReference type="ARBA" id="ARBA00023136"/>
    </source>
</evidence>
<protein>
    <recommendedName>
        <fullName evidence="6">OmpA-like domain-containing protein</fullName>
    </recommendedName>
</protein>
<keyword evidence="2 4" id="KW-0472">Membrane</keyword>
<proteinExistence type="predicted"/>
<dbReference type="STRING" id="1452487.AVW16_01090"/>
<keyword evidence="5" id="KW-0732">Signal</keyword>
<evidence type="ECO:0000256" key="5">
    <source>
        <dbReference type="SAM" id="SignalP"/>
    </source>
</evidence>
<dbReference type="Pfam" id="PF00691">
    <property type="entry name" value="OmpA"/>
    <property type="match status" value="1"/>
</dbReference>
<accession>A0A165F7I6</accession>
<dbReference type="SUPFAM" id="SSF103088">
    <property type="entry name" value="OmpA-like"/>
    <property type="match status" value="1"/>
</dbReference>
<dbReference type="InterPro" id="IPR036737">
    <property type="entry name" value="OmpA-like_sf"/>
</dbReference>
<organism evidence="7 8">
    <name type="scientific">Crenobacter luteus</name>
    <dbReference type="NCBI Taxonomy" id="1452487"/>
    <lineage>
        <taxon>Bacteria</taxon>
        <taxon>Pseudomonadati</taxon>
        <taxon>Pseudomonadota</taxon>
        <taxon>Betaproteobacteria</taxon>
        <taxon>Neisseriales</taxon>
        <taxon>Neisseriaceae</taxon>
        <taxon>Crenobacter</taxon>
    </lineage>
</organism>
<dbReference type="RefSeq" id="WP_066612660.1">
    <property type="nucleotide sequence ID" value="NZ_LQQU01000023.1"/>
</dbReference>
<dbReference type="PANTHER" id="PTHR30329">
    <property type="entry name" value="STATOR ELEMENT OF FLAGELLAR MOTOR COMPLEX"/>
    <property type="match status" value="1"/>
</dbReference>